<dbReference type="AlphaFoldDB" id="A0AAV6XIW4"/>
<dbReference type="Pfam" id="PF03514">
    <property type="entry name" value="GRAS"/>
    <property type="match status" value="1"/>
</dbReference>
<comment type="caution">
    <text evidence="4">The sequence shown here is derived from an EMBL/GenBank/DDBJ whole genome shotgun (WGS) entry which is preliminary data.</text>
</comment>
<sequence length="649" mass="72123">MIGMQYKHKHNNNGNINLQGGGRSSCWNDGNNMNEPISVLDTWSPSPSTSTSTLNNNTTQQGNNMVVNAPLLHNAGLDLSEKSNLGLEGFHNFSESAKQNEILKLLLQNDVNNPNFTQFCGANVFSSNNDTDSAAAALGLSDSGFSLYDDDNKGKTGLAPYYITFPPSEFDTLDQKVEIYNPAALSHQILVQNQDMNDLHPLLFGTQQHPLNSNLVDPGHELIIMPPTPIKQQSLPPTTALFFQPPNFIPPHMPLLVPKQETTAVNEHHPHPHPPHHHQQQQQLIVYDQLYKAAELVQAGNFCNAQGILARLNQILSPIGKPFERSAFYVTQALELAFTTMPNQVSSLPPKIPSPFDGMFKMGAYKVFSEVSPFIRFSNFTANQVLLEALDGAQQIHIIDFDIGFGAHWSSFLQELPRNNRGVTSVKITAFASPSTHHSVEISLMHENLTQFANELGINFELEVVNIDSFDPNLNSVSSFRSSETEAIAVNFPVWSFANYLSALPSYLCFIKKLSPKILVSLDCGCERIDLPFPRHILHTLQYYEALLDSVDAANLTSEATNKIEKFLFQPRIESTVVGRLVYPHIIPPWRNLVTSAGFVPASLSTFAETQAECVLKKTQVRGFHVERRNASLVLSWQRGELLSVSAWN</sequence>
<protein>
    <recommendedName>
        <fullName evidence="6">Scarecrow-like protein 6</fullName>
    </recommendedName>
</protein>
<dbReference type="InterPro" id="IPR005202">
    <property type="entry name" value="TF_GRAS"/>
</dbReference>
<accession>A0AAV6XIW4</accession>
<feature type="region of interest" description="VHIID" evidence="3">
    <location>
        <begin position="365"/>
        <end position="430"/>
    </location>
</feature>
<keyword evidence="5" id="KW-1185">Reference proteome</keyword>
<dbReference type="Proteomes" id="UP000826271">
    <property type="component" value="Unassembled WGS sequence"/>
</dbReference>
<evidence type="ECO:0000256" key="3">
    <source>
        <dbReference type="PROSITE-ProRule" id="PRU01191"/>
    </source>
</evidence>
<evidence type="ECO:0000313" key="5">
    <source>
        <dbReference type="Proteomes" id="UP000826271"/>
    </source>
</evidence>
<name>A0AAV6XIW4_9LAMI</name>
<organism evidence="4 5">
    <name type="scientific">Buddleja alternifolia</name>
    <dbReference type="NCBI Taxonomy" id="168488"/>
    <lineage>
        <taxon>Eukaryota</taxon>
        <taxon>Viridiplantae</taxon>
        <taxon>Streptophyta</taxon>
        <taxon>Embryophyta</taxon>
        <taxon>Tracheophyta</taxon>
        <taxon>Spermatophyta</taxon>
        <taxon>Magnoliopsida</taxon>
        <taxon>eudicotyledons</taxon>
        <taxon>Gunneridae</taxon>
        <taxon>Pentapetalae</taxon>
        <taxon>asterids</taxon>
        <taxon>lamiids</taxon>
        <taxon>Lamiales</taxon>
        <taxon>Scrophulariaceae</taxon>
        <taxon>Buddlejeae</taxon>
        <taxon>Buddleja</taxon>
    </lineage>
</organism>
<evidence type="ECO:0000256" key="1">
    <source>
        <dbReference type="ARBA" id="ARBA00023015"/>
    </source>
</evidence>
<feature type="short sequence motif" description="VHIID" evidence="3">
    <location>
        <begin position="396"/>
        <end position="400"/>
    </location>
</feature>
<proteinExistence type="inferred from homology"/>
<comment type="similarity">
    <text evidence="3">Belongs to the GRAS family.</text>
</comment>
<evidence type="ECO:0000313" key="4">
    <source>
        <dbReference type="EMBL" id="KAG8382419.1"/>
    </source>
</evidence>
<keyword evidence="1" id="KW-0805">Transcription regulation</keyword>
<dbReference type="PROSITE" id="PS50985">
    <property type="entry name" value="GRAS"/>
    <property type="match status" value="1"/>
</dbReference>
<feature type="region of interest" description="SAW" evidence="3">
    <location>
        <begin position="578"/>
        <end position="649"/>
    </location>
</feature>
<evidence type="ECO:0000256" key="2">
    <source>
        <dbReference type="ARBA" id="ARBA00023163"/>
    </source>
</evidence>
<reference evidence="4" key="1">
    <citation type="submission" date="2019-10" db="EMBL/GenBank/DDBJ databases">
        <authorList>
            <person name="Zhang R."/>
            <person name="Pan Y."/>
            <person name="Wang J."/>
            <person name="Ma R."/>
            <person name="Yu S."/>
        </authorList>
    </citation>
    <scope>NUCLEOTIDE SEQUENCE</scope>
    <source>
        <strain evidence="4">LA-IB0</strain>
        <tissue evidence="4">Leaf</tissue>
    </source>
</reference>
<keyword evidence="2" id="KW-0804">Transcription</keyword>
<dbReference type="PANTHER" id="PTHR31636">
    <property type="entry name" value="OSJNBA0084A10.13 PROTEIN-RELATED"/>
    <property type="match status" value="1"/>
</dbReference>
<evidence type="ECO:0008006" key="6">
    <source>
        <dbReference type="Google" id="ProtNLM"/>
    </source>
</evidence>
<dbReference type="EMBL" id="WHWC01000005">
    <property type="protein sequence ID" value="KAG8382419.1"/>
    <property type="molecule type" value="Genomic_DNA"/>
</dbReference>
<comment type="caution">
    <text evidence="3">Lacks conserved residue(s) required for the propagation of feature annotation.</text>
</comment>
<gene>
    <name evidence="4" type="ORF">BUALT_Bualt05G0075300</name>
</gene>